<feature type="compositionally biased region" description="Pro residues" evidence="1">
    <location>
        <begin position="1162"/>
        <end position="1176"/>
    </location>
</feature>
<feature type="compositionally biased region" description="Basic and acidic residues" evidence="1">
    <location>
        <begin position="92"/>
        <end position="101"/>
    </location>
</feature>
<feature type="compositionally biased region" description="Polar residues" evidence="1">
    <location>
        <begin position="58"/>
        <end position="72"/>
    </location>
</feature>
<accession>R7RYT5</accession>
<gene>
    <name evidence="2" type="ORF">STEHIDRAFT_162899</name>
</gene>
<feature type="compositionally biased region" description="Polar residues" evidence="1">
    <location>
        <begin position="18"/>
        <end position="34"/>
    </location>
</feature>
<dbReference type="OMA" id="QNAWSET"/>
<feature type="compositionally biased region" description="Polar residues" evidence="1">
    <location>
        <begin position="671"/>
        <end position="690"/>
    </location>
</feature>
<name>R7RYT5_STEHR</name>
<feature type="compositionally biased region" description="Low complexity" evidence="1">
    <location>
        <begin position="982"/>
        <end position="993"/>
    </location>
</feature>
<feature type="compositionally biased region" description="Polar residues" evidence="1">
    <location>
        <begin position="890"/>
        <end position="915"/>
    </location>
</feature>
<keyword evidence="3" id="KW-1185">Reference proteome</keyword>
<evidence type="ECO:0000313" key="2">
    <source>
        <dbReference type="EMBL" id="EIM80484.1"/>
    </source>
</evidence>
<feature type="compositionally biased region" description="Pro residues" evidence="1">
    <location>
        <begin position="1140"/>
        <end position="1154"/>
    </location>
</feature>
<feature type="region of interest" description="Disordered" evidence="1">
    <location>
        <begin position="520"/>
        <end position="874"/>
    </location>
</feature>
<reference evidence="3" key="1">
    <citation type="journal article" date="2012" name="Science">
        <title>The Paleozoic origin of enzymatic lignin decomposition reconstructed from 31 fungal genomes.</title>
        <authorList>
            <person name="Floudas D."/>
            <person name="Binder M."/>
            <person name="Riley R."/>
            <person name="Barry K."/>
            <person name="Blanchette R.A."/>
            <person name="Henrissat B."/>
            <person name="Martinez A.T."/>
            <person name="Otillar R."/>
            <person name="Spatafora J.W."/>
            <person name="Yadav J.S."/>
            <person name="Aerts A."/>
            <person name="Benoit I."/>
            <person name="Boyd A."/>
            <person name="Carlson A."/>
            <person name="Copeland A."/>
            <person name="Coutinho P.M."/>
            <person name="de Vries R.P."/>
            <person name="Ferreira P."/>
            <person name="Findley K."/>
            <person name="Foster B."/>
            <person name="Gaskell J."/>
            <person name="Glotzer D."/>
            <person name="Gorecki P."/>
            <person name="Heitman J."/>
            <person name="Hesse C."/>
            <person name="Hori C."/>
            <person name="Igarashi K."/>
            <person name="Jurgens J.A."/>
            <person name="Kallen N."/>
            <person name="Kersten P."/>
            <person name="Kohler A."/>
            <person name="Kuees U."/>
            <person name="Kumar T.K.A."/>
            <person name="Kuo A."/>
            <person name="LaButti K."/>
            <person name="Larrondo L.F."/>
            <person name="Lindquist E."/>
            <person name="Ling A."/>
            <person name="Lombard V."/>
            <person name="Lucas S."/>
            <person name="Lundell T."/>
            <person name="Martin R."/>
            <person name="McLaughlin D.J."/>
            <person name="Morgenstern I."/>
            <person name="Morin E."/>
            <person name="Murat C."/>
            <person name="Nagy L.G."/>
            <person name="Nolan M."/>
            <person name="Ohm R.A."/>
            <person name="Patyshakuliyeva A."/>
            <person name="Rokas A."/>
            <person name="Ruiz-Duenas F.J."/>
            <person name="Sabat G."/>
            <person name="Salamov A."/>
            <person name="Samejima M."/>
            <person name="Schmutz J."/>
            <person name="Slot J.C."/>
            <person name="St John F."/>
            <person name="Stenlid J."/>
            <person name="Sun H."/>
            <person name="Sun S."/>
            <person name="Syed K."/>
            <person name="Tsang A."/>
            <person name="Wiebenga A."/>
            <person name="Young D."/>
            <person name="Pisabarro A."/>
            <person name="Eastwood D.C."/>
            <person name="Martin F."/>
            <person name="Cullen D."/>
            <person name="Grigoriev I.V."/>
            <person name="Hibbett D.S."/>
        </authorList>
    </citation>
    <scope>NUCLEOTIDE SEQUENCE [LARGE SCALE GENOMIC DNA]</scope>
    <source>
        <strain evidence="3">FP-91666</strain>
    </source>
</reference>
<feature type="compositionally biased region" description="Polar residues" evidence="1">
    <location>
        <begin position="815"/>
        <end position="827"/>
    </location>
</feature>
<feature type="region of interest" description="Disordered" evidence="1">
    <location>
        <begin position="375"/>
        <end position="487"/>
    </location>
</feature>
<organism evidence="2 3">
    <name type="scientific">Stereum hirsutum (strain FP-91666)</name>
    <name type="common">White-rot fungus</name>
    <dbReference type="NCBI Taxonomy" id="721885"/>
    <lineage>
        <taxon>Eukaryota</taxon>
        <taxon>Fungi</taxon>
        <taxon>Dikarya</taxon>
        <taxon>Basidiomycota</taxon>
        <taxon>Agaricomycotina</taxon>
        <taxon>Agaricomycetes</taxon>
        <taxon>Russulales</taxon>
        <taxon>Stereaceae</taxon>
        <taxon>Stereum</taxon>
    </lineage>
</organism>
<feature type="compositionally biased region" description="Polar residues" evidence="1">
    <location>
        <begin position="572"/>
        <end position="592"/>
    </location>
</feature>
<sequence length="1325" mass="137975">MDDPWSNAWSDPADLSASHKSPTTPTWNSKQNIQESEDDEADIAMPSWATGAGINWAEPSQDTHSSLWSQVPPSAGWSPPHSFSDIQLVKAPDLDSTKEPSRPATPEDVQLSSPNPASPISHVETQEERLEVPSEDSPSHSTRPSSPSHSPIPSSSPNPDGFGTFETGATNELDPWPASASPFDAQENGENAWGSAWEDKAKEDPTTSEQESVDEWEAARRMKQEMDRRVPPELLASILKEGDEVSSLAWPEPKDLPEEPEWQQRWQTGWDSVENLDALRARYMPEMNLPPLQPFTQSFTGKAMINSVKLTRNIALSRSSPMGHFLSGRGSTAWEASIKSRVETVQDEVPVGWRIVEKEQEGKVEEKTKKSGGLLANLWNRRASNIPRQDSKVAQDTSSKSESPVDTARSSMESVKSPSSSTTATTNKVSSPTTLSPSSTSPSTSAPPAPSVESPPASTYADAGLPSFESFSPTSQDKTPEAPQNPSAVTRFFNRFSRRASTPSPHNSMMLSGDDLEFLSDMVPSASDGDLDDEHTDSNDPHLKALENMLASKPIGGKLPAPLPPPPPAPSRVTSTLSNNNAGHNLKTNGPASLSFDVLVPTAISRSSSPSSTNPPLSLPPHSSTTTPTASSSRPISPAQQSYSTSSHPRPTHSSRNSRSSLSSVFPSPTADSTPQPVTSLALSQASSQPVPRPMSTASIAASSAAAGKISSPFSSAPHSRSQSPAFFSPPTTSSAVPTTISPSTLRASQQQMSAAAAAVRNPPSLPSSLASQSHSNVPADDDDFGDFADFGSSSQSPLAQSSSTFFDDSGFGSPVTTAKPTQTSFTFPPRSAFASSSHAPKPSTTSIVSSSSSTAWLGRPHAESVTSNGTDVVSHKSLDSFDDEFSSFMGTSARSNSPAHAQRSQAKSPLSTQPMKPMIPLIALGQPLKRPPSTSRSSSISPSVSAPALSISVSPPLTRNRSLNRPLSSRTSPVDIMNRNAPSSSSASPIDPSESDIIHGNPISASSSYSSQTMSAGRKITRAENHQRTTSLMELAASRPARWPAPISPLPEVLSPPPPSHSGVGLVETDLLGDGDGLGVPNNNVNSVQGSRFAGMQTASSVSQSRSAGLGLLGDDMDDDNWMGAMSNGIGNNDRPSSISPPPAPRPRPPIPVPLSAQTPPFIPAPPLLPPPPRPGSSSSVLGSGGHGGMSVLARGRPAVASNGVGDAASTVGSPRTPTLSPDSTPLAMLVPSGGGGNGGGASVAGVNGGGFGSSRSPPPLSPPGNGTLLGSGLWGGNGMQSMVATIPTPPPPSLTPVAVVPPVSNAKGAGGLSAQDLSFFEGL</sequence>
<feature type="compositionally biased region" description="Polar residues" evidence="1">
    <location>
        <begin position="469"/>
        <end position="487"/>
    </location>
</feature>
<evidence type="ECO:0000313" key="3">
    <source>
        <dbReference type="Proteomes" id="UP000053927"/>
    </source>
</evidence>
<feature type="region of interest" description="Disordered" evidence="1">
    <location>
        <begin position="1120"/>
        <end position="1225"/>
    </location>
</feature>
<dbReference type="eggNOG" id="ENOG502SE0S">
    <property type="taxonomic scope" value="Eukaryota"/>
</dbReference>
<dbReference type="GeneID" id="18802182"/>
<feature type="compositionally biased region" description="Low complexity" evidence="1">
    <location>
        <begin position="601"/>
        <end position="670"/>
    </location>
</feature>
<proteinExistence type="predicted"/>
<feature type="compositionally biased region" description="Pro residues" evidence="1">
    <location>
        <begin position="561"/>
        <end position="570"/>
    </location>
</feature>
<dbReference type="KEGG" id="shs:STEHIDRAFT_162899"/>
<dbReference type="OrthoDB" id="3262497at2759"/>
<feature type="compositionally biased region" description="Low complexity" evidence="1">
    <location>
        <begin position="932"/>
        <end position="974"/>
    </location>
</feature>
<feature type="compositionally biased region" description="Basic and acidic residues" evidence="1">
    <location>
        <begin position="536"/>
        <end position="545"/>
    </location>
</feature>
<dbReference type="Proteomes" id="UP000053927">
    <property type="component" value="Unassembled WGS sequence"/>
</dbReference>
<feature type="region of interest" description="Disordered" evidence="1">
    <location>
        <begin position="1"/>
        <end position="219"/>
    </location>
</feature>
<dbReference type="EMBL" id="JH687398">
    <property type="protein sequence ID" value="EIM80484.1"/>
    <property type="molecule type" value="Genomic_DNA"/>
</dbReference>
<feature type="compositionally biased region" description="Low complexity" evidence="1">
    <location>
        <begin position="1005"/>
        <end position="1014"/>
    </location>
</feature>
<feature type="compositionally biased region" description="Low complexity" evidence="1">
    <location>
        <begin position="767"/>
        <end position="776"/>
    </location>
</feature>
<feature type="compositionally biased region" description="Low complexity" evidence="1">
    <location>
        <begin position="410"/>
        <end position="444"/>
    </location>
</feature>
<feature type="compositionally biased region" description="Polar residues" evidence="1">
    <location>
        <begin position="1212"/>
        <end position="1225"/>
    </location>
</feature>
<feature type="compositionally biased region" description="Low complexity" evidence="1">
    <location>
        <begin position="844"/>
        <end position="855"/>
    </location>
</feature>
<evidence type="ECO:0000256" key="1">
    <source>
        <dbReference type="SAM" id="MobiDB-lite"/>
    </source>
</evidence>
<feature type="compositionally biased region" description="Low complexity" evidence="1">
    <location>
        <begin position="135"/>
        <end position="159"/>
    </location>
</feature>
<feature type="region of interest" description="Disordered" evidence="1">
    <location>
        <begin position="890"/>
        <end position="1014"/>
    </location>
</feature>
<protein>
    <submittedName>
        <fullName evidence="2">Uncharacterized protein</fullName>
    </submittedName>
</protein>
<feature type="compositionally biased region" description="Polar residues" evidence="1">
    <location>
        <begin position="382"/>
        <end position="404"/>
    </location>
</feature>
<feature type="compositionally biased region" description="Low complexity" evidence="1">
    <location>
        <begin position="696"/>
        <end position="759"/>
    </location>
</feature>
<feature type="compositionally biased region" description="Low complexity" evidence="1">
    <location>
        <begin position="788"/>
        <end position="814"/>
    </location>
</feature>
<dbReference type="RefSeq" id="XP_007310597.1">
    <property type="nucleotide sequence ID" value="XM_007310535.1"/>
</dbReference>